<gene>
    <name evidence="5" type="ORF">FOC49_05750</name>
</gene>
<dbReference type="GO" id="GO:0005829">
    <property type="term" value="C:cytosol"/>
    <property type="evidence" value="ECO:0007669"/>
    <property type="project" value="TreeGrafter"/>
</dbReference>
<keyword evidence="2" id="KW-0378">Hydrolase</keyword>
<evidence type="ECO:0000259" key="4">
    <source>
        <dbReference type="SMART" id="SM00479"/>
    </source>
</evidence>
<keyword evidence="1" id="KW-0540">Nuclease</keyword>
<dbReference type="AlphaFoldDB" id="A0AAP9HDR4"/>
<sequence>MKGKYFCIVDIELTEEKEIIQFAAKKIDFNFRVINSINYYIKPIQSDITSFVTDLTGITNEILRDKPSFRKVSKVLYEYIKDGILVCHGLQSDYLILKKHFQDIGIEYSPSMSLDTVELARLFLPTQSSYRLSDLAASLNIYSSDNYHNAVIDVKATAKLLETIALKIPLIQKENYNKICKLLKKVDSNIALFLEYYKNNNLTSDIICDKRDYIVYDGVKFNKLKLVIKEKKNNGRILFSSIDVDDYISKFNIDDYTVLKKKSDYISLDIFSLLSKKKDLNLYKLLVKLYIWILETTNGDLSELNLLYLERLYLEECREALELSSNSYYFDEKKQLAKGSSNVIVNYDNLEYILNNDEFSNYTLIFENKKILGNELDSNNIKEYRYKSVITELNIAISQNPSDKKLKVIKENLDSLIKFLHEMYISESLVLYNESLEYILQDIAVLQDSLKNIKRYLPITRDFCKQLTNALLNNKNSYTFDILYQESTLVLLVIDDKKVKTLINTINRHNCQYLDMPNKVSLIYIKDEKELMSSKFSGSVLYVFGSTKYKNLYFSKRERKTYVKYINFSLKDSFAQLYMDVIKNNKVICRCYATRDILNYKYYLKNLFDTIVILKDLEY</sequence>
<dbReference type="GO" id="GO:0003676">
    <property type="term" value="F:nucleic acid binding"/>
    <property type="evidence" value="ECO:0007669"/>
    <property type="project" value="InterPro"/>
</dbReference>
<keyword evidence="3" id="KW-0269">Exonuclease</keyword>
<evidence type="ECO:0000256" key="2">
    <source>
        <dbReference type="ARBA" id="ARBA00022801"/>
    </source>
</evidence>
<accession>A0AAP9HDR4</accession>
<dbReference type="GO" id="GO:0008408">
    <property type="term" value="F:3'-5' exonuclease activity"/>
    <property type="evidence" value="ECO:0007669"/>
    <property type="project" value="TreeGrafter"/>
</dbReference>
<dbReference type="PANTHER" id="PTHR30231">
    <property type="entry name" value="DNA POLYMERASE III SUBUNIT EPSILON"/>
    <property type="match status" value="1"/>
</dbReference>
<dbReference type="InterPro" id="IPR036397">
    <property type="entry name" value="RNaseH_sf"/>
</dbReference>
<dbReference type="SMART" id="SM00479">
    <property type="entry name" value="EXOIII"/>
    <property type="match status" value="1"/>
</dbReference>
<dbReference type="InterPro" id="IPR013520">
    <property type="entry name" value="Ribonucl_H"/>
</dbReference>
<dbReference type="EMBL" id="CP046314">
    <property type="protein sequence ID" value="QGS09933.1"/>
    <property type="molecule type" value="Genomic_DNA"/>
</dbReference>
<protein>
    <submittedName>
        <fullName evidence="5">DNA polymerase III subunit epsilon</fullName>
    </submittedName>
</protein>
<keyword evidence="6" id="KW-1185">Reference proteome</keyword>
<dbReference type="Pfam" id="PF00929">
    <property type="entry name" value="RNase_T"/>
    <property type="match status" value="1"/>
</dbReference>
<evidence type="ECO:0000313" key="5">
    <source>
        <dbReference type="EMBL" id="QGS09933.1"/>
    </source>
</evidence>
<feature type="domain" description="Exonuclease" evidence="4">
    <location>
        <begin position="5"/>
        <end position="170"/>
    </location>
</feature>
<dbReference type="PANTHER" id="PTHR30231:SF41">
    <property type="entry name" value="DNA POLYMERASE III SUBUNIT EPSILON"/>
    <property type="match status" value="1"/>
</dbReference>
<evidence type="ECO:0000313" key="6">
    <source>
        <dbReference type="Proteomes" id="UP000425411"/>
    </source>
</evidence>
<dbReference type="InterPro" id="IPR012337">
    <property type="entry name" value="RNaseH-like_sf"/>
</dbReference>
<dbReference type="SUPFAM" id="SSF53098">
    <property type="entry name" value="Ribonuclease H-like"/>
    <property type="match status" value="1"/>
</dbReference>
<name>A0AAP9HDR4_9BACL</name>
<dbReference type="Proteomes" id="UP000425411">
    <property type="component" value="Chromosome"/>
</dbReference>
<dbReference type="CDD" id="cd06127">
    <property type="entry name" value="DEDDh"/>
    <property type="match status" value="1"/>
</dbReference>
<dbReference type="FunFam" id="3.30.420.10:FF:000045">
    <property type="entry name" value="3'-5' exonuclease DinG"/>
    <property type="match status" value="1"/>
</dbReference>
<dbReference type="GO" id="GO:0045004">
    <property type="term" value="P:DNA replication proofreading"/>
    <property type="evidence" value="ECO:0007669"/>
    <property type="project" value="TreeGrafter"/>
</dbReference>
<dbReference type="Gene3D" id="3.30.420.10">
    <property type="entry name" value="Ribonuclease H-like superfamily/Ribonuclease H"/>
    <property type="match status" value="1"/>
</dbReference>
<reference evidence="5 6" key="1">
    <citation type="submission" date="2019-11" db="EMBL/GenBank/DDBJ databases">
        <title>FDA dAtabase for Regulatory Grade micrObial Sequences (FDA-ARGOS): Supporting development and validation of Infectious Disease Dx tests.</title>
        <authorList>
            <person name="Turner S."/>
            <person name="Byrd R."/>
            <person name="Tallon L."/>
            <person name="Sadzewicz L."/>
            <person name="Vavikolanu K."/>
            <person name="Mehta A."/>
            <person name="Aluvathingal J."/>
            <person name="Nadendla S."/>
            <person name="Myers T."/>
            <person name="Yan Y."/>
            <person name="Sichtig H."/>
        </authorList>
    </citation>
    <scope>NUCLEOTIDE SEQUENCE [LARGE SCALE GENOMIC DNA]</scope>
    <source>
        <strain evidence="5 6">FDAARGOS_741</strain>
    </source>
</reference>
<evidence type="ECO:0000256" key="3">
    <source>
        <dbReference type="ARBA" id="ARBA00022839"/>
    </source>
</evidence>
<proteinExistence type="predicted"/>
<organism evidence="5 6">
    <name type="scientific">Gemella morbillorum</name>
    <dbReference type="NCBI Taxonomy" id="29391"/>
    <lineage>
        <taxon>Bacteria</taxon>
        <taxon>Bacillati</taxon>
        <taxon>Bacillota</taxon>
        <taxon>Bacilli</taxon>
        <taxon>Bacillales</taxon>
        <taxon>Gemellaceae</taxon>
        <taxon>Gemella</taxon>
    </lineage>
</organism>
<evidence type="ECO:0000256" key="1">
    <source>
        <dbReference type="ARBA" id="ARBA00022722"/>
    </source>
</evidence>